<dbReference type="Proteomes" id="UP000318081">
    <property type="component" value="Chromosome"/>
</dbReference>
<accession>A0ABX5XQ24</accession>
<dbReference type="SUPFAM" id="SSF88659">
    <property type="entry name" value="Sigma3 and sigma4 domains of RNA polymerase sigma factors"/>
    <property type="match status" value="1"/>
</dbReference>
<evidence type="ECO:0000259" key="6">
    <source>
        <dbReference type="Pfam" id="PF04542"/>
    </source>
</evidence>
<comment type="similarity">
    <text evidence="1">Belongs to the sigma-70 factor family. ECF subfamily.</text>
</comment>
<dbReference type="NCBIfam" id="TIGR02937">
    <property type="entry name" value="sigma70-ECF"/>
    <property type="match status" value="1"/>
</dbReference>
<evidence type="ECO:0000256" key="3">
    <source>
        <dbReference type="ARBA" id="ARBA00023082"/>
    </source>
</evidence>
<dbReference type="InterPro" id="IPR013324">
    <property type="entry name" value="RNA_pol_sigma_r3/r4-like"/>
</dbReference>
<evidence type="ECO:0000313" key="8">
    <source>
        <dbReference type="EMBL" id="QDV83436.1"/>
    </source>
</evidence>
<evidence type="ECO:0000313" key="9">
    <source>
        <dbReference type="Proteomes" id="UP000318081"/>
    </source>
</evidence>
<dbReference type="PANTHER" id="PTHR43133:SF8">
    <property type="entry name" value="RNA POLYMERASE SIGMA FACTOR HI_1459-RELATED"/>
    <property type="match status" value="1"/>
</dbReference>
<reference evidence="8 9" key="1">
    <citation type="submission" date="2019-02" db="EMBL/GenBank/DDBJ databases">
        <title>Deep-cultivation of Planctomycetes and their phenomic and genomic characterization uncovers novel biology.</title>
        <authorList>
            <person name="Wiegand S."/>
            <person name="Jogler M."/>
            <person name="Boedeker C."/>
            <person name="Pinto D."/>
            <person name="Vollmers J."/>
            <person name="Rivas-Marin E."/>
            <person name="Kohn T."/>
            <person name="Peeters S.H."/>
            <person name="Heuer A."/>
            <person name="Rast P."/>
            <person name="Oberbeckmann S."/>
            <person name="Bunk B."/>
            <person name="Jeske O."/>
            <person name="Meyerdierks A."/>
            <person name="Storesund J.E."/>
            <person name="Kallscheuer N."/>
            <person name="Luecker S."/>
            <person name="Lage O.M."/>
            <person name="Pohl T."/>
            <person name="Merkel B.J."/>
            <person name="Hornburger P."/>
            <person name="Mueller R.-W."/>
            <person name="Bruemmer F."/>
            <person name="Labrenz M."/>
            <person name="Spormann A.M."/>
            <person name="Op den Camp H."/>
            <person name="Overmann J."/>
            <person name="Amann R."/>
            <person name="Jetten M.S.M."/>
            <person name="Mascher T."/>
            <person name="Medema M.H."/>
            <person name="Devos D.P."/>
            <person name="Kaster A.-K."/>
            <person name="Ovreas L."/>
            <person name="Rohde M."/>
            <person name="Galperin M.Y."/>
            <person name="Jogler C."/>
        </authorList>
    </citation>
    <scope>NUCLEOTIDE SEQUENCE [LARGE SCALE GENOMIC DNA]</scope>
    <source>
        <strain evidence="8 9">TBK1r</strain>
    </source>
</reference>
<keyword evidence="2" id="KW-0805">Transcription regulation</keyword>
<sequence>MSIEKERIRTALLIVRFQSGDDSAFDDLYSQRRDCVRGMVWRWTGGVPGVVDDVCQQVWLSVLRSLPAMKQPMAFDAWIGRIIRAELALILRRRRRAAVPLDSIAEPEDVLRPGEQPPSWEVLQDALEQIDHASAELLQMRFWQGRSYDQIATTLGIPIGTVRSRLHYAKKTLRSHLTRGNDDV</sequence>
<keyword evidence="4" id="KW-0238">DNA-binding</keyword>
<dbReference type="CDD" id="cd06171">
    <property type="entry name" value="Sigma70_r4"/>
    <property type="match status" value="1"/>
</dbReference>
<protein>
    <submittedName>
        <fullName evidence="8">ECF RNA polymerase sigma factor SigE</fullName>
    </submittedName>
</protein>
<feature type="domain" description="RNA polymerase sigma-70 region 4" evidence="7">
    <location>
        <begin position="126"/>
        <end position="174"/>
    </location>
</feature>
<evidence type="ECO:0000256" key="2">
    <source>
        <dbReference type="ARBA" id="ARBA00023015"/>
    </source>
</evidence>
<dbReference type="InterPro" id="IPR036388">
    <property type="entry name" value="WH-like_DNA-bd_sf"/>
</dbReference>
<dbReference type="InterPro" id="IPR014284">
    <property type="entry name" value="RNA_pol_sigma-70_dom"/>
</dbReference>
<organism evidence="8 9">
    <name type="scientific">Stieleria magnilauensis</name>
    <dbReference type="NCBI Taxonomy" id="2527963"/>
    <lineage>
        <taxon>Bacteria</taxon>
        <taxon>Pseudomonadati</taxon>
        <taxon>Planctomycetota</taxon>
        <taxon>Planctomycetia</taxon>
        <taxon>Pirellulales</taxon>
        <taxon>Pirellulaceae</taxon>
        <taxon>Stieleria</taxon>
    </lineage>
</organism>
<evidence type="ECO:0000256" key="5">
    <source>
        <dbReference type="ARBA" id="ARBA00023163"/>
    </source>
</evidence>
<dbReference type="Gene3D" id="1.10.1740.10">
    <property type="match status" value="1"/>
</dbReference>
<dbReference type="RefSeq" id="WP_145210289.1">
    <property type="nucleotide sequence ID" value="NZ_CP036432.1"/>
</dbReference>
<gene>
    <name evidence="8" type="primary">sigE_5</name>
    <name evidence="8" type="ORF">TBK1r_23760</name>
</gene>
<evidence type="ECO:0000256" key="4">
    <source>
        <dbReference type="ARBA" id="ARBA00023125"/>
    </source>
</evidence>
<dbReference type="InterPro" id="IPR039425">
    <property type="entry name" value="RNA_pol_sigma-70-like"/>
</dbReference>
<keyword evidence="9" id="KW-1185">Reference proteome</keyword>
<dbReference type="InterPro" id="IPR007630">
    <property type="entry name" value="RNA_pol_sigma70_r4"/>
</dbReference>
<dbReference type="Pfam" id="PF04545">
    <property type="entry name" value="Sigma70_r4"/>
    <property type="match status" value="1"/>
</dbReference>
<dbReference type="EMBL" id="CP036432">
    <property type="protein sequence ID" value="QDV83436.1"/>
    <property type="molecule type" value="Genomic_DNA"/>
</dbReference>
<evidence type="ECO:0000256" key="1">
    <source>
        <dbReference type="ARBA" id="ARBA00010641"/>
    </source>
</evidence>
<dbReference type="Gene3D" id="1.10.10.10">
    <property type="entry name" value="Winged helix-like DNA-binding domain superfamily/Winged helix DNA-binding domain"/>
    <property type="match status" value="1"/>
</dbReference>
<proteinExistence type="inferred from homology"/>
<evidence type="ECO:0000259" key="7">
    <source>
        <dbReference type="Pfam" id="PF04545"/>
    </source>
</evidence>
<keyword evidence="3" id="KW-0731">Sigma factor</keyword>
<dbReference type="SUPFAM" id="SSF88946">
    <property type="entry name" value="Sigma2 domain of RNA polymerase sigma factors"/>
    <property type="match status" value="1"/>
</dbReference>
<dbReference type="PANTHER" id="PTHR43133">
    <property type="entry name" value="RNA POLYMERASE ECF-TYPE SIGMA FACTO"/>
    <property type="match status" value="1"/>
</dbReference>
<dbReference type="Pfam" id="PF04542">
    <property type="entry name" value="Sigma70_r2"/>
    <property type="match status" value="1"/>
</dbReference>
<dbReference type="InterPro" id="IPR007627">
    <property type="entry name" value="RNA_pol_sigma70_r2"/>
</dbReference>
<dbReference type="InterPro" id="IPR013325">
    <property type="entry name" value="RNA_pol_sigma_r2"/>
</dbReference>
<keyword evidence="5" id="KW-0804">Transcription</keyword>
<name>A0ABX5XQ24_9BACT</name>
<feature type="domain" description="RNA polymerase sigma-70 region 2" evidence="6">
    <location>
        <begin position="28"/>
        <end position="96"/>
    </location>
</feature>